<evidence type="ECO:0000256" key="7">
    <source>
        <dbReference type="SAM" id="Coils"/>
    </source>
</evidence>
<dbReference type="GO" id="GO:0005524">
    <property type="term" value="F:ATP binding"/>
    <property type="evidence" value="ECO:0007669"/>
    <property type="project" value="UniProtKB-KW"/>
</dbReference>
<dbReference type="InterPro" id="IPR029016">
    <property type="entry name" value="GAF-like_dom_sf"/>
</dbReference>
<dbReference type="SUPFAM" id="SSF46689">
    <property type="entry name" value="Homeodomain-like"/>
    <property type="match status" value="1"/>
</dbReference>
<keyword evidence="5" id="KW-0010">Activator</keyword>
<dbReference type="InterPro" id="IPR002197">
    <property type="entry name" value="HTH_Fis"/>
</dbReference>
<dbReference type="GO" id="GO:0043565">
    <property type="term" value="F:sequence-specific DNA binding"/>
    <property type="evidence" value="ECO:0007669"/>
    <property type="project" value="InterPro"/>
</dbReference>
<feature type="coiled-coil region" evidence="7">
    <location>
        <begin position="169"/>
        <end position="196"/>
    </location>
</feature>
<evidence type="ECO:0000259" key="8">
    <source>
        <dbReference type="PROSITE" id="PS50045"/>
    </source>
</evidence>
<dbReference type="Proteomes" id="UP000886101">
    <property type="component" value="Unassembled WGS sequence"/>
</dbReference>
<reference evidence="9" key="1">
    <citation type="journal article" date="2020" name="mSystems">
        <title>Genome- and Community-Level Interaction Insights into Carbon Utilization and Element Cycling Functions of Hydrothermarchaeota in Hydrothermal Sediment.</title>
        <authorList>
            <person name="Zhou Z."/>
            <person name="Liu Y."/>
            <person name="Xu W."/>
            <person name="Pan J."/>
            <person name="Luo Z.H."/>
            <person name="Li M."/>
        </authorList>
    </citation>
    <scope>NUCLEOTIDE SEQUENCE [LARGE SCALE GENOMIC DNA]</scope>
    <source>
        <strain evidence="9">HyVt-533</strain>
    </source>
</reference>
<dbReference type="PROSITE" id="PS00675">
    <property type="entry name" value="SIGMA54_INTERACT_1"/>
    <property type="match status" value="1"/>
</dbReference>
<evidence type="ECO:0000256" key="6">
    <source>
        <dbReference type="ARBA" id="ARBA00023163"/>
    </source>
</evidence>
<keyword evidence="1" id="KW-0547">Nucleotide-binding</keyword>
<evidence type="ECO:0000256" key="4">
    <source>
        <dbReference type="ARBA" id="ARBA00023125"/>
    </source>
</evidence>
<evidence type="ECO:0000256" key="3">
    <source>
        <dbReference type="ARBA" id="ARBA00023015"/>
    </source>
</evidence>
<dbReference type="FunFam" id="1.10.8.60:FF:000014">
    <property type="entry name" value="DNA-binding transcriptional regulator NtrC"/>
    <property type="match status" value="1"/>
</dbReference>
<organism evidence="9">
    <name type="scientific">Thermodesulfatator atlanticus</name>
    <dbReference type="NCBI Taxonomy" id="501497"/>
    <lineage>
        <taxon>Bacteria</taxon>
        <taxon>Pseudomonadati</taxon>
        <taxon>Thermodesulfobacteriota</taxon>
        <taxon>Thermodesulfobacteria</taxon>
        <taxon>Thermodesulfobacteriales</taxon>
        <taxon>Thermodesulfatatoraceae</taxon>
        <taxon>Thermodesulfatator</taxon>
    </lineage>
</organism>
<dbReference type="PROSITE" id="PS00688">
    <property type="entry name" value="SIGMA54_INTERACT_3"/>
    <property type="match status" value="1"/>
</dbReference>
<dbReference type="SUPFAM" id="SSF55781">
    <property type="entry name" value="GAF domain-like"/>
    <property type="match status" value="1"/>
</dbReference>
<dbReference type="AlphaFoldDB" id="A0A7V5P1B3"/>
<dbReference type="PRINTS" id="PR01590">
    <property type="entry name" value="HTHFIS"/>
</dbReference>
<dbReference type="InterPro" id="IPR058031">
    <property type="entry name" value="AAA_lid_NorR"/>
</dbReference>
<dbReference type="InterPro" id="IPR025662">
    <property type="entry name" value="Sigma_54_int_dom_ATP-bd_1"/>
</dbReference>
<dbReference type="Pfam" id="PF01590">
    <property type="entry name" value="GAF"/>
    <property type="match status" value="1"/>
</dbReference>
<proteinExistence type="predicted"/>
<dbReference type="InterPro" id="IPR009057">
    <property type="entry name" value="Homeodomain-like_sf"/>
</dbReference>
<gene>
    <name evidence="9" type="ORF">ENJ96_08925</name>
</gene>
<dbReference type="SMART" id="SM00065">
    <property type="entry name" value="GAF"/>
    <property type="match status" value="1"/>
</dbReference>
<dbReference type="Gene3D" id="1.10.8.60">
    <property type="match status" value="1"/>
</dbReference>
<keyword evidence="6" id="KW-0804">Transcription</keyword>
<keyword evidence="2" id="KW-0067">ATP-binding</keyword>
<name>A0A7V5P1B3_9BACT</name>
<keyword evidence="4" id="KW-0238">DNA-binding</keyword>
<comment type="caution">
    <text evidence="9">The sequence shown here is derived from an EMBL/GenBank/DDBJ whole genome shotgun (WGS) entry which is preliminary data.</text>
</comment>
<dbReference type="InterPro" id="IPR002078">
    <property type="entry name" value="Sigma_54_int"/>
</dbReference>
<dbReference type="CDD" id="cd00009">
    <property type="entry name" value="AAA"/>
    <property type="match status" value="1"/>
</dbReference>
<dbReference type="PROSITE" id="PS50045">
    <property type="entry name" value="SIGMA54_INTERACT_4"/>
    <property type="match status" value="1"/>
</dbReference>
<accession>A0A7V5P1B3</accession>
<dbReference type="SMART" id="SM00382">
    <property type="entry name" value="AAA"/>
    <property type="match status" value="1"/>
</dbReference>
<dbReference type="InterPro" id="IPR025943">
    <property type="entry name" value="Sigma_54_int_dom_ATP-bd_2"/>
</dbReference>
<dbReference type="SUPFAM" id="SSF52540">
    <property type="entry name" value="P-loop containing nucleoside triphosphate hydrolases"/>
    <property type="match status" value="1"/>
</dbReference>
<dbReference type="Gene3D" id="1.10.10.60">
    <property type="entry name" value="Homeodomain-like"/>
    <property type="match status" value="1"/>
</dbReference>
<dbReference type="GO" id="GO:0006355">
    <property type="term" value="P:regulation of DNA-templated transcription"/>
    <property type="evidence" value="ECO:0007669"/>
    <property type="project" value="InterPro"/>
</dbReference>
<protein>
    <submittedName>
        <fullName evidence="9">GAF domain-containing protein</fullName>
    </submittedName>
</protein>
<dbReference type="InterPro" id="IPR003018">
    <property type="entry name" value="GAF"/>
</dbReference>
<evidence type="ECO:0000256" key="2">
    <source>
        <dbReference type="ARBA" id="ARBA00022840"/>
    </source>
</evidence>
<keyword evidence="3" id="KW-0805">Transcription regulation</keyword>
<keyword evidence="7" id="KW-0175">Coiled coil</keyword>
<dbReference type="Gene3D" id="3.40.50.300">
    <property type="entry name" value="P-loop containing nucleotide triphosphate hydrolases"/>
    <property type="match status" value="1"/>
</dbReference>
<dbReference type="EMBL" id="DROK01000264">
    <property type="protein sequence ID" value="HHI97956.1"/>
    <property type="molecule type" value="Genomic_DNA"/>
</dbReference>
<dbReference type="Pfam" id="PF00158">
    <property type="entry name" value="Sigma54_activat"/>
    <property type="match status" value="1"/>
</dbReference>
<dbReference type="Pfam" id="PF02954">
    <property type="entry name" value="HTH_8"/>
    <property type="match status" value="1"/>
</dbReference>
<dbReference type="InterPro" id="IPR025944">
    <property type="entry name" value="Sigma_54_int_dom_CS"/>
</dbReference>
<dbReference type="PANTHER" id="PTHR32071">
    <property type="entry name" value="TRANSCRIPTIONAL REGULATORY PROTEIN"/>
    <property type="match status" value="1"/>
</dbReference>
<sequence>MARVDRPKTKAREVEELSCLYEIAKTLSSSLNMRQALEQILAILAERLDMRRGTITIFNPRTQEIQIEVAHGLTAEARKRGRYRLGEGITGQVVATGQPIIVPAISDDPRFLNRTRSRGTTEKDKISFICVPIKSGAKILGTLSVDRLFLDHVSLEEDVRFLTIISGLIAQTVANIQAIQEEREKLLEENRKLKRELKGKYSFANFIALSSRMQEVLEMIERVAPSSATVLLRGESGTGKSLIARLIHFNSPRAGGPFVTVACTALPENLIESELFGYEKGAFTGALNRKTGLFEEASGGTIFLDEIGDLPLPLQAKLLHVIQEKEFYRVGGTRPIKVDVRIITATNRNLEELVEKGLFREDLYYRLNVFPIYIPPLRERTTDIIPLAEFFLEKFSREYGKKIKRLSSPAIDLLVQYHWPGNVRELENVIERAVLVCDEEVIRSYHLPQSLQTAESSNTYARKSLAQAVKNLEMELIIEALKEAKGNQSKAAKMLDTSLRILNYKIKKYGINPKSFRPARN</sequence>
<dbReference type="InterPro" id="IPR003593">
    <property type="entry name" value="AAA+_ATPase"/>
</dbReference>
<evidence type="ECO:0000313" key="9">
    <source>
        <dbReference type="EMBL" id="HHI97956.1"/>
    </source>
</evidence>
<dbReference type="Pfam" id="PF25601">
    <property type="entry name" value="AAA_lid_14"/>
    <property type="match status" value="1"/>
</dbReference>
<feature type="domain" description="Sigma-54 factor interaction" evidence="8">
    <location>
        <begin position="206"/>
        <end position="435"/>
    </location>
</feature>
<dbReference type="PROSITE" id="PS00676">
    <property type="entry name" value="SIGMA54_INTERACT_2"/>
    <property type="match status" value="1"/>
</dbReference>
<evidence type="ECO:0000256" key="5">
    <source>
        <dbReference type="ARBA" id="ARBA00023159"/>
    </source>
</evidence>
<dbReference type="Gene3D" id="3.30.450.40">
    <property type="match status" value="1"/>
</dbReference>
<dbReference type="InterPro" id="IPR027417">
    <property type="entry name" value="P-loop_NTPase"/>
</dbReference>
<dbReference type="FunFam" id="3.40.50.300:FF:000006">
    <property type="entry name" value="DNA-binding transcriptional regulator NtrC"/>
    <property type="match status" value="1"/>
</dbReference>
<evidence type="ECO:0000256" key="1">
    <source>
        <dbReference type="ARBA" id="ARBA00022741"/>
    </source>
</evidence>